<dbReference type="KEGG" id="pcw:110218924"/>
<sequence length="173" mass="17721">MARPSPAQPVASPPRCPPREPRSHKPYSAARRSGSAWFSATGPGSPPPPSPARGRGTPGLQQRGGWGLTEPGAPGSASEAAPQGRGGLPRPGLPPMGGQPGAPAPPCRASCHRGPAHVGWSCPCCRALEECRGEELAPALAQPAWGKRARPTAKARRLATTGDAADDFGLFHV</sequence>
<evidence type="ECO:0000256" key="1">
    <source>
        <dbReference type="SAM" id="MobiDB-lite"/>
    </source>
</evidence>
<reference evidence="3" key="1">
    <citation type="submission" date="2025-08" db="UniProtKB">
        <authorList>
            <consortium name="RefSeq"/>
        </authorList>
    </citation>
    <scope>IDENTIFICATION</scope>
    <source>
        <tissue evidence="3">Spleen</tissue>
    </source>
</reference>
<dbReference type="AlphaFoldDB" id="A0A6P5LH14"/>
<dbReference type="GeneID" id="110218924"/>
<gene>
    <name evidence="3" type="primary">LOC110218924</name>
</gene>
<dbReference type="Proteomes" id="UP000515140">
    <property type="component" value="Unplaced"/>
</dbReference>
<keyword evidence="2" id="KW-1185">Reference proteome</keyword>
<proteinExistence type="predicted"/>
<dbReference type="RefSeq" id="XP_020857600.1">
    <property type="nucleotide sequence ID" value="XM_021001941.1"/>
</dbReference>
<evidence type="ECO:0000313" key="3">
    <source>
        <dbReference type="RefSeq" id="XP_020857600.1"/>
    </source>
</evidence>
<evidence type="ECO:0000313" key="2">
    <source>
        <dbReference type="Proteomes" id="UP000515140"/>
    </source>
</evidence>
<feature type="region of interest" description="Disordered" evidence="1">
    <location>
        <begin position="1"/>
        <end position="109"/>
    </location>
</feature>
<name>A0A6P5LH14_PHACI</name>
<accession>A0A6P5LH14</accession>
<protein>
    <submittedName>
        <fullName evidence="3">Basic proline-rich protein-like</fullName>
    </submittedName>
</protein>
<organism evidence="2 3">
    <name type="scientific">Phascolarctos cinereus</name>
    <name type="common">Koala</name>
    <dbReference type="NCBI Taxonomy" id="38626"/>
    <lineage>
        <taxon>Eukaryota</taxon>
        <taxon>Metazoa</taxon>
        <taxon>Chordata</taxon>
        <taxon>Craniata</taxon>
        <taxon>Vertebrata</taxon>
        <taxon>Euteleostomi</taxon>
        <taxon>Mammalia</taxon>
        <taxon>Metatheria</taxon>
        <taxon>Diprotodontia</taxon>
        <taxon>Phascolarctidae</taxon>
        <taxon>Phascolarctos</taxon>
    </lineage>
</organism>
<dbReference type="InParanoid" id="A0A6P5LH14"/>
<feature type="compositionally biased region" description="Low complexity" evidence="1">
    <location>
        <begin position="70"/>
        <end position="83"/>
    </location>
</feature>